<gene>
    <name evidence="3" type="ORF">Adt_35340</name>
</gene>
<evidence type="ECO:0000313" key="4">
    <source>
        <dbReference type="Proteomes" id="UP001604336"/>
    </source>
</evidence>
<proteinExistence type="predicted"/>
<comment type="caution">
    <text evidence="3">The sequence shown here is derived from an EMBL/GenBank/DDBJ whole genome shotgun (WGS) entry which is preliminary data.</text>
</comment>
<dbReference type="AlphaFoldDB" id="A0ABD1QEF1"/>
<dbReference type="PANTHER" id="PTHR47718:SF13">
    <property type="entry name" value="OS09G0290500 PROTEIN"/>
    <property type="match status" value="1"/>
</dbReference>
<organism evidence="3 4">
    <name type="scientific">Abeliophyllum distichum</name>
    <dbReference type="NCBI Taxonomy" id="126358"/>
    <lineage>
        <taxon>Eukaryota</taxon>
        <taxon>Viridiplantae</taxon>
        <taxon>Streptophyta</taxon>
        <taxon>Embryophyta</taxon>
        <taxon>Tracheophyta</taxon>
        <taxon>Spermatophyta</taxon>
        <taxon>Magnoliopsida</taxon>
        <taxon>eudicotyledons</taxon>
        <taxon>Gunneridae</taxon>
        <taxon>Pentapetalae</taxon>
        <taxon>asterids</taxon>
        <taxon>lamiids</taxon>
        <taxon>Lamiales</taxon>
        <taxon>Oleaceae</taxon>
        <taxon>Forsythieae</taxon>
        <taxon>Abeliophyllum</taxon>
    </lineage>
</organism>
<dbReference type="InterPro" id="IPR004330">
    <property type="entry name" value="FAR1_DNA_bnd_dom"/>
</dbReference>
<dbReference type="Proteomes" id="UP001604336">
    <property type="component" value="Unassembled WGS sequence"/>
</dbReference>
<feature type="region of interest" description="Disordered" evidence="1">
    <location>
        <begin position="366"/>
        <end position="389"/>
    </location>
</feature>
<accession>A0ABD1QEF1</accession>
<name>A0ABD1QEF1_9LAMI</name>
<evidence type="ECO:0000313" key="3">
    <source>
        <dbReference type="EMBL" id="KAL2474604.1"/>
    </source>
</evidence>
<feature type="domain" description="FAR1" evidence="2">
    <location>
        <begin position="17"/>
        <end position="102"/>
    </location>
</feature>
<evidence type="ECO:0000259" key="2">
    <source>
        <dbReference type="Pfam" id="PF03101"/>
    </source>
</evidence>
<dbReference type="EMBL" id="JBFOLK010000011">
    <property type="protein sequence ID" value="KAL2474604.1"/>
    <property type="molecule type" value="Genomic_DNA"/>
</dbReference>
<reference evidence="4" key="1">
    <citation type="submission" date="2024-07" db="EMBL/GenBank/DDBJ databases">
        <title>Two chromosome-level genome assemblies of Korean endemic species Abeliophyllum distichum and Forsythia ovata (Oleaceae).</title>
        <authorList>
            <person name="Jang H."/>
        </authorList>
    </citation>
    <scope>NUCLEOTIDE SEQUENCE [LARGE SCALE GENOMIC DNA]</scope>
</reference>
<sequence length="389" mass="45019">MVPTVGMKFLSDEEVFEFYRAYSYKVGFPVKRRNSKKGDDGELRYVTFACCREGNRSCAASSSIKQKPTIQLGCKAKLTACVDMLGMWRITGVHLEHNHKISPSKSRLYRCNRQLNEHVKRKLEVNDVAGIPLHKSYNSCVVEEGGYKNLTFVEKDCRNYTDKVRKLRLGKGDAAAIMAYFSKMQAQCPGFYFNVDLDNDFRLKNIFWADNRFEKQIQQLYTISKFKEVQSELIGMMFCDVLSSEEEFTGTREDVKLLLDRFILRRWRRDVQRAYTRVKINYFGWVSTPEQVRYDQLFKTFGKVANMVVDDDVRTRDLMEFLENHMNELFISKPSMPCGSNLLTRDCTEVVITKMGPICDPTCKKTNGAPRKIRSKGPLEKANKKTKVG</sequence>
<protein>
    <submittedName>
        <fullName evidence="3">Protein FAR1-RELATED SEQUENCE 5</fullName>
    </submittedName>
</protein>
<dbReference type="Pfam" id="PF03101">
    <property type="entry name" value="FAR1"/>
    <property type="match status" value="1"/>
</dbReference>
<keyword evidence="4" id="KW-1185">Reference proteome</keyword>
<evidence type="ECO:0000256" key="1">
    <source>
        <dbReference type="SAM" id="MobiDB-lite"/>
    </source>
</evidence>
<dbReference type="PANTHER" id="PTHR47718">
    <property type="entry name" value="OS01G0519700 PROTEIN"/>
    <property type="match status" value="1"/>
</dbReference>